<comment type="caution">
    <text evidence="1">The sequence shown here is derived from an EMBL/GenBank/DDBJ whole genome shotgun (WGS) entry which is preliminary data.</text>
</comment>
<dbReference type="Proteomes" id="UP000784294">
    <property type="component" value="Unassembled WGS sequence"/>
</dbReference>
<keyword evidence="2" id="KW-1185">Reference proteome</keyword>
<proteinExistence type="predicted"/>
<accession>A0A448X8L8</accession>
<protein>
    <submittedName>
        <fullName evidence="1">Uncharacterized protein</fullName>
    </submittedName>
</protein>
<evidence type="ECO:0000313" key="2">
    <source>
        <dbReference type="Proteomes" id="UP000784294"/>
    </source>
</evidence>
<name>A0A448X8L8_9PLAT</name>
<evidence type="ECO:0000313" key="1">
    <source>
        <dbReference type="EMBL" id="VEL30903.1"/>
    </source>
</evidence>
<reference evidence="1" key="1">
    <citation type="submission" date="2018-11" db="EMBL/GenBank/DDBJ databases">
        <authorList>
            <consortium name="Pathogen Informatics"/>
        </authorList>
    </citation>
    <scope>NUCLEOTIDE SEQUENCE</scope>
</reference>
<dbReference type="EMBL" id="CAAALY010116762">
    <property type="protein sequence ID" value="VEL30903.1"/>
    <property type="molecule type" value="Genomic_DNA"/>
</dbReference>
<organism evidence="1 2">
    <name type="scientific">Protopolystoma xenopodis</name>
    <dbReference type="NCBI Taxonomy" id="117903"/>
    <lineage>
        <taxon>Eukaryota</taxon>
        <taxon>Metazoa</taxon>
        <taxon>Spiralia</taxon>
        <taxon>Lophotrochozoa</taxon>
        <taxon>Platyhelminthes</taxon>
        <taxon>Monogenea</taxon>
        <taxon>Polyopisthocotylea</taxon>
        <taxon>Polystomatidea</taxon>
        <taxon>Polystomatidae</taxon>
        <taxon>Protopolystoma</taxon>
    </lineage>
</organism>
<gene>
    <name evidence="1" type="ORF">PXEA_LOCUS24343</name>
</gene>
<sequence length="111" mass="12645">MFRQSDSSSAFPLLTHFNASAHLGRTPSVLEECADEPNQQFVSCDSHQSNRCFVSRTFLPNKKAYSTLSDRPTRQLTALHWSPFHPGPLSTETPHMDDLYSFQLCPFGRRQ</sequence>
<dbReference type="AlphaFoldDB" id="A0A448X8L8"/>